<evidence type="ECO:0000256" key="2">
    <source>
        <dbReference type="ARBA" id="ARBA00022643"/>
    </source>
</evidence>
<dbReference type="PANTHER" id="PTHR43278">
    <property type="entry name" value="NAD(P)H-DEPENDENT FMN-CONTAINING OXIDOREDUCTASE YWQN-RELATED"/>
    <property type="match status" value="1"/>
</dbReference>
<dbReference type="EMBL" id="QAXS01000017">
    <property type="protein sequence ID" value="PTV98363.1"/>
    <property type="molecule type" value="Genomic_DNA"/>
</dbReference>
<accession>A0A2T5RIW8</accession>
<dbReference type="InterPro" id="IPR051796">
    <property type="entry name" value="ISF_SsuE-like"/>
</dbReference>
<comment type="caution">
    <text evidence="4">The sequence shown here is derived from an EMBL/GenBank/DDBJ whole genome shotgun (WGS) entry which is preliminary data.</text>
</comment>
<dbReference type="GO" id="GO:0016491">
    <property type="term" value="F:oxidoreductase activity"/>
    <property type="evidence" value="ECO:0007669"/>
    <property type="project" value="InterPro"/>
</dbReference>
<dbReference type="InterPro" id="IPR005025">
    <property type="entry name" value="FMN_Rdtase-like_dom"/>
</dbReference>
<dbReference type="RefSeq" id="WP_108140479.1">
    <property type="nucleotide sequence ID" value="NZ_QAXS01000017.1"/>
</dbReference>
<dbReference type="SUPFAM" id="SSF52218">
    <property type="entry name" value="Flavoproteins"/>
    <property type="match status" value="1"/>
</dbReference>
<evidence type="ECO:0000313" key="4">
    <source>
        <dbReference type="EMBL" id="PTV98363.1"/>
    </source>
</evidence>
<proteinExistence type="predicted"/>
<evidence type="ECO:0000256" key="1">
    <source>
        <dbReference type="ARBA" id="ARBA00022630"/>
    </source>
</evidence>
<gene>
    <name evidence="4" type="ORF">C8C76_11720</name>
</gene>
<keyword evidence="2" id="KW-0288">FMN</keyword>
<dbReference type="Gene3D" id="3.40.50.360">
    <property type="match status" value="1"/>
</dbReference>
<sequence>MRALILNGEELDGITLEQFSKTISKELQANDFEVEEILLKEKEIADCLGCFDCWVKTPGICIIDDYGREAAARLINSDLLVFLTPVVFGSYSYQLKKALDRMIPLISPYFKKVKGEIHHKKRYPKYPSLLAIGIIEETNEQTSRIFKNLVERNSINFHSPHFQTEVFAETDLDYQELKDTVNQFSKKAGEKNDN</sequence>
<dbReference type="OrthoDB" id="9805976at2"/>
<evidence type="ECO:0000259" key="3">
    <source>
        <dbReference type="Pfam" id="PF03358"/>
    </source>
</evidence>
<name>A0A2T5RIW8_9FIRM</name>
<dbReference type="Proteomes" id="UP000244089">
    <property type="component" value="Unassembled WGS sequence"/>
</dbReference>
<dbReference type="InterPro" id="IPR029039">
    <property type="entry name" value="Flavoprotein-like_sf"/>
</dbReference>
<protein>
    <submittedName>
        <fullName evidence="4">NADPH-dependent FMN reductase</fullName>
    </submittedName>
</protein>
<dbReference type="Pfam" id="PF03358">
    <property type="entry name" value="FMN_red"/>
    <property type="match status" value="1"/>
</dbReference>
<evidence type="ECO:0000313" key="5">
    <source>
        <dbReference type="Proteomes" id="UP000244089"/>
    </source>
</evidence>
<dbReference type="PANTHER" id="PTHR43278:SF2">
    <property type="entry name" value="IRON-SULFUR FLAVOPROTEIN"/>
    <property type="match status" value="1"/>
</dbReference>
<dbReference type="AlphaFoldDB" id="A0A2T5RIW8"/>
<organism evidence="4 5">
    <name type="scientific">Halanaerobium saccharolyticum</name>
    <dbReference type="NCBI Taxonomy" id="43595"/>
    <lineage>
        <taxon>Bacteria</taxon>
        <taxon>Bacillati</taxon>
        <taxon>Bacillota</taxon>
        <taxon>Clostridia</taxon>
        <taxon>Halanaerobiales</taxon>
        <taxon>Halanaerobiaceae</taxon>
        <taxon>Halanaerobium</taxon>
    </lineage>
</organism>
<keyword evidence="1" id="KW-0285">Flavoprotein</keyword>
<reference evidence="4 5" key="1">
    <citation type="submission" date="2018-04" db="EMBL/GenBank/DDBJ databases">
        <title>Subsurface microbial communities from deep shales in Ohio and West Virginia, USA.</title>
        <authorList>
            <person name="Wrighton K."/>
        </authorList>
    </citation>
    <scope>NUCLEOTIDE SEQUENCE [LARGE SCALE GENOMIC DNA]</scope>
    <source>
        <strain evidence="4 5">WC1</strain>
    </source>
</reference>
<feature type="domain" description="NADPH-dependent FMN reductase-like" evidence="3">
    <location>
        <begin position="1"/>
        <end position="103"/>
    </location>
</feature>